<dbReference type="SUPFAM" id="SSF158446">
    <property type="entry name" value="IVS-encoded protein-like"/>
    <property type="match status" value="1"/>
</dbReference>
<evidence type="ECO:0000259" key="2">
    <source>
        <dbReference type="Pfam" id="PF22296"/>
    </source>
</evidence>
<reference evidence="4 5" key="1">
    <citation type="submission" date="2018-08" db="EMBL/GenBank/DDBJ databases">
        <title>A genome reference for cultivated species of the human gut microbiota.</title>
        <authorList>
            <person name="Zou Y."/>
            <person name="Xue W."/>
            <person name="Luo G."/>
        </authorList>
    </citation>
    <scope>NUCLEOTIDE SEQUENCE [LARGE SCALE GENOMIC DNA]</scope>
    <source>
        <strain evidence="4 5">AM16-54</strain>
    </source>
</reference>
<evidence type="ECO:0000313" key="3">
    <source>
        <dbReference type="EMBL" id="MCW4092798.1"/>
    </source>
</evidence>
<evidence type="ECO:0000313" key="4">
    <source>
        <dbReference type="EMBL" id="RHH75435.1"/>
    </source>
</evidence>
<proteinExistence type="predicted"/>
<dbReference type="RefSeq" id="WP_118255849.1">
    <property type="nucleotide sequence ID" value="NZ_JAHRGK010000010.1"/>
</dbReference>
<dbReference type="InterPro" id="IPR055360">
    <property type="entry name" value="bAvd"/>
</dbReference>
<name>A0A3R6E7W9_9BACT</name>
<dbReference type="Gene3D" id="1.20.1440.60">
    <property type="entry name" value="23S rRNA-intervening sequence"/>
    <property type="match status" value="1"/>
</dbReference>
<comment type="caution">
    <text evidence="4">The sequence shown here is derived from an EMBL/GenBank/DDBJ whole genome shotgun (WGS) entry which is preliminary data.</text>
</comment>
<evidence type="ECO:0000313" key="5">
    <source>
        <dbReference type="Proteomes" id="UP000284548"/>
    </source>
</evidence>
<dbReference type="EMBL" id="QRKB01000068">
    <property type="protein sequence ID" value="RHH75435.1"/>
    <property type="molecule type" value="Genomic_DNA"/>
</dbReference>
<sequence>MAKYDELPVFKATYDLLLRIYMVSQHWSRDIRYTLGEELKKEVIEILQLIYQANASKKKVAFLSSCRVKLIKVRLQIRVAKDLKQLHLNQYGLLAEMQENISKQLSGWEKSERRKEKESKKEDNNSNNKQ</sequence>
<dbReference type="CDD" id="cd16376">
    <property type="entry name" value="Avd_like"/>
    <property type="match status" value="1"/>
</dbReference>
<accession>A0A3R6E7W9</accession>
<dbReference type="Pfam" id="PF22296">
    <property type="entry name" value="bAvd"/>
    <property type="match status" value="1"/>
</dbReference>
<organism evidence="4 5">
    <name type="scientific">Segatella copri</name>
    <dbReference type="NCBI Taxonomy" id="165179"/>
    <lineage>
        <taxon>Bacteria</taxon>
        <taxon>Pseudomonadati</taxon>
        <taxon>Bacteroidota</taxon>
        <taxon>Bacteroidia</taxon>
        <taxon>Bacteroidales</taxon>
        <taxon>Prevotellaceae</taxon>
        <taxon>Segatella</taxon>
    </lineage>
</organism>
<feature type="domain" description="bAvd-like" evidence="2">
    <location>
        <begin position="12"/>
        <end position="111"/>
    </location>
</feature>
<dbReference type="EMBL" id="JAPDUS010000005">
    <property type="protein sequence ID" value="MCW4092798.1"/>
    <property type="molecule type" value="Genomic_DNA"/>
</dbReference>
<dbReference type="AlphaFoldDB" id="A0A3R6E7W9"/>
<feature type="region of interest" description="Disordered" evidence="1">
    <location>
        <begin position="105"/>
        <end position="130"/>
    </location>
</feature>
<dbReference type="InterPro" id="IPR036583">
    <property type="entry name" value="23S_rRNA_IVS_sf"/>
</dbReference>
<evidence type="ECO:0000256" key="1">
    <source>
        <dbReference type="SAM" id="MobiDB-lite"/>
    </source>
</evidence>
<dbReference type="Proteomes" id="UP000284548">
    <property type="component" value="Unassembled WGS sequence"/>
</dbReference>
<gene>
    <name evidence="4" type="ORF">DW192_15305</name>
    <name evidence="3" type="ORF">ONT05_04350</name>
</gene>
<protein>
    <submittedName>
        <fullName evidence="4">Diversity-generating retroelement protein bAvd family protein</fullName>
    </submittedName>
    <submittedName>
        <fullName evidence="3">Four helix bundle protein</fullName>
    </submittedName>
</protein>
<dbReference type="Proteomes" id="UP001209074">
    <property type="component" value="Unassembled WGS sequence"/>
</dbReference>
<feature type="compositionally biased region" description="Basic and acidic residues" evidence="1">
    <location>
        <begin position="109"/>
        <end position="124"/>
    </location>
</feature>
<reference evidence="3" key="2">
    <citation type="submission" date="2022-11" db="EMBL/GenBank/DDBJ databases">
        <title>Genomic repertoires linked with pathogenic potency of arthritogenic Prevotella copri isolated from the gut of rheumatoid arthritis patients.</title>
        <authorList>
            <person name="Nii T."/>
            <person name="Maeda Y."/>
            <person name="Motooka D."/>
            <person name="Naito M."/>
            <person name="Matsumoto Y."/>
            <person name="Ogawa T."/>
            <person name="Oguro-Igashira E."/>
            <person name="Kishikawa T."/>
            <person name="Yamashita M."/>
            <person name="Koizumi S."/>
            <person name="Kurakawa T."/>
            <person name="Okumura R."/>
            <person name="Kayama H."/>
            <person name="Murakami M."/>
            <person name="Sakaguchi T."/>
            <person name="Das B."/>
            <person name="Nakamura S."/>
            <person name="Okada Y."/>
            <person name="Kumanogoh A."/>
            <person name="Takeda K."/>
        </authorList>
    </citation>
    <scope>NUCLEOTIDE SEQUENCE</scope>
    <source>
        <strain evidence="3">N016-13</strain>
    </source>
</reference>